<dbReference type="Pfam" id="PF08940">
    <property type="entry name" value="DUF1918"/>
    <property type="match status" value="1"/>
</dbReference>
<organism evidence="3 4">
    <name type="scientific">Actinomycetospora corticicola</name>
    <dbReference type="NCBI Taxonomy" id="663602"/>
    <lineage>
        <taxon>Bacteria</taxon>
        <taxon>Bacillati</taxon>
        <taxon>Actinomycetota</taxon>
        <taxon>Actinomycetes</taxon>
        <taxon>Pseudonocardiales</taxon>
        <taxon>Pseudonocardiaceae</taxon>
        <taxon>Actinomycetospora</taxon>
    </lineage>
</organism>
<evidence type="ECO:0000259" key="2">
    <source>
        <dbReference type="Pfam" id="PF08940"/>
    </source>
</evidence>
<dbReference type="Gene3D" id="2.30.30.440">
    <property type="entry name" value="Domain of unknown function DUF1918"/>
    <property type="match status" value="1"/>
</dbReference>
<gene>
    <name evidence="3" type="ORF">BJ983_005157</name>
</gene>
<protein>
    <recommendedName>
        <fullName evidence="2">DUF1918 domain-containing protein</fullName>
    </recommendedName>
</protein>
<proteinExistence type="predicted"/>
<evidence type="ECO:0000313" key="3">
    <source>
        <dbReference type="EMBL" id="NYD39055.1"/>
    </source>
</evidence>
<feature type="domain" description="DUF1918" evidence="2">
    <location>
        <begin position="1"/>
        <end position="56"/>
    </location>
</feature>
<keyword evidence="4" id="KW-1185">Reference proteome</keyword>
<evidence type="ECO:0000313" key="4">
    <source>
        <dbReference type="Proteomes" id="UP000535890"/>
    </source>
</evidence>
<name>A0A7Y9J839_9PSEU</name>
<dbReference type="InterPro" id="IPR015035">
    <property type="entry name" value="DUF1918"/>
</dbReference>
<dbReference type="EMBL" id="JACCBN010000001">
    <property type="protein sequence ID" value="NYD39055.1"/>
    <property type="molecule type" value="Genomic_DNA"/>
</dbReference>
<feature type="compositionally biased region" description="Basic and acidic residues" evidence="1">
    <location>
        <begin position="65"/>
        <end position="77"/>
    </location>
</feature>
<dbReference type="Proteomes" id="UP000535890">
    <property type="component" value="Unassembled WGS sequence"/>
</dbReference>
<evidence type="ECO:0000256" key="1">
    <source>
        <dbReference type="SAM" id="MobiDB-lite"/>
    </source>
</evidence>
<sequence length="111" mass="11719">MSANVGDRITLHANSVDAPDRTGTIVGVLGTDGPPYRVRYDNGDETILTPGPDATIEPPSVRERLDQATEKATEKAGELAGEARATAEDVTGRAARTVADAASKIAERFQR</sequence>
<dbReference type="SUPFAM" id="SSF50118">
    <property type="entry name" value="Cell growth inhibitor/plasmid maintenance toxic component"/>
    <property type="match status" value="1"/>
</dbReference>
<reference evidence="3 4" key="1">
    <citation type="submission" date="2020-07" db="EMBL/GenBank/DDBJ databases">
        <title>Sequencing the genomes of 1000 actinobacteria strains.</title>
        <authorList>
            <person name="Klenk H.-P."/>
        </authorList>
    </citation>
    <scope>NUCLEOTIDE SEQUENCE [LARGE SCALE GENOMIC DNA]</scope>
    <source>
        <strain evidence="3 4">DSM 45772</strain>
    </source>
</reference>
<comment type="caution">
    <text evidence="3">The sequence shown here is derived from an EMBL/GenBank/DDBJ whole genome shotgun (WGS) entry which is preliminary data.</text>
</comment>
<dbReference type="RefSeq" id="WP_179796420.1">
    <property type="nucleotide sequence ID" value="NZ_BAABHP010000022.1"/>
</dbReference>
<dbReference type="AlphaFoldDB" id="A0A7Y9J839"/>
<accession>A0A7Y9J839</accession>
<feature type="region of interest" description="Disordered" evidence="1">
    <location>
        <begin position="65"/>
        <end position="85"/>
    </location>
</feature>